<accession>A0AAD7F9J6</accession>
<dbReference type="GO" id="GO:0005634">
    <property type="term" value="C:nucleus"/>
    <property type="evidence" value="ECO:0007669"/>
    <property type="project" value="UniProtKB-SubCell"/>
</dbReference>
<keyword evidence="7 8" id="KW-0544">Nucleosome core</keyword>
<dbReference type="EMBL" id="JARKIE010001153">
    <property type="protein sequence ID" value="KAJ7605483.1"/>
    <property type="molecule type" value="Genomic_DNA"/>
</dbReference>
<comment type="subcellular location">
    <subcellularLocation>
        <location evidence="2">Chromosome</location>
    </subcellularLocation>
    <subcellularLocation>
        <location evidence="1">Nucleus</location>
    </subcellularLocation>
</comment>
<keyword evidence="4 8" id="KW-0158">Chromosome</keyword>
<evidence type="ECO:0000256" key="5">
    <source>
        <dbReference type="ARBA" id="ARBA00023125"/>
    </source>
</evidence>
<dbReference type="InterPro" id="IPR001951">
    <property type="entry name" value="Histone_H4"/>
</dbReference>
<evidence type="ECO:0000256" key="1">
    <source>
        <dbReference type="ARBA" id="ARBA00004123"/>
    </source>
</evidence>
<dbReference type="GO" id="GO:0003677">
    <property type="term" value="F:DNA binding"/>
    <property type="evidence" value="ECO:0007669"/>
    <property type="project" value="UniProtKB-KW"/>
</dbReference>
<evidence type="ECO:0000256" key="8">
    <source>
        <dbReference type="RuleBase" id="RU000528"/>
    </source>
</evidence>
<keyword evidence="6 8" id="KW-0539">Nucleus</keyword>
<comment type="similarity">
    <text evidence="3 8">Belongs to the histone H4 family.</text>
</comment>
<protein>
    <recommendedName>
        <fullName evidence="8">Histone H4</fullName>
    </recommendedName>
</protein>
<dbReference type="SMART" id="SM00417">
    <property type="entry name" value="H4"/>
    <property type="match status" value="1"/>
</dbReference>
<keyword evidence="5 8" id="KW-0238">DNA-binding</keyword>
<dbReference type="InterPro" id="IPR009072">
    <property type="entry name" value="Histone-fold"/>
</dbReference>
<organism evidence="9 10">
    <name type="scientific">Mycena rosella</name>
    <name type="common">Pink bonnet</name>
    <name type="synonym">Agaricus rosellus</name>
    <dbReference type="NCBI Taxonomy" id="1033263"/>
    <lineage>
        <taxon>Eukaryota</taxon>
        <taxon>Fungi</taxon>
        <taxon>Dikarya</taxon>
        <taxon>Basidiomycota</taxon>
        <taxon>Agaricomycotina</taxon>
        <taxon>Agaricomycetes</taxon>
        <taxon>Agaricomycetidae</taxon>
        <taxon>Agaricales</taxon>
        <taxon>Marasmiineae</taxon>
        <taxon>Mycenaceae</taxon>
        <taxon>Mycena</taxon>
    </lineage>
</organism>
<evidence type="ECO:0000256" key="3">
    <source>
        <dbReference type="ARBA" id="ARBA00006564"/>
    </source>
</evidence>
<dbReference type="PRINTS" id="PR00623">
    <property type="entry name" value="HISTONEH4"/>
</dbReference>
<dbReference type="GO" id="GO:0000786">
    <property type="term" value="C:nucleosome"/>
    <property type="evidence" value="ECO:0007669"/>
    <property type="project" value="UniProtKB-KW"/>
</dbReference>
<sequence length="78" mass="8583">NAAGVTKPVLRRLARRGGVQRTARPVYDDMRGALKIWLEGVIRDAGLYTSHGYRSTVTALDVAYALKRNGTMLYGFGL</sequence>
<dbReference type="CDD" id="cd22912">
    <property type="entry name" value="HFD_H4"/>
    <property type="match status" value="1"/>
</dbReference>
<evidence type="ECO:0000313" key="9">
    <source>
        <dbReference type="EMBL" id="KAJ7605483.1"/>
    </source>
</evidence>
<gene>
    <name evidence="9" type="ORF">B0H17DRAFT_968075</name>
</gene>
<dbReference type="Gene3D" id="1.10.20.10">
    <property type="entry name" value="Histone, subunit A"/>
    <property type="match status" value="1"/>
</dbReference>
<feature type="non-terminal residue" evidence="9">
    <location>
        <position position="78"/>
    </location>
</feature>
<evidence type="ECO:0000256" key="7">
    <source>
        <dbReference type="ARBA" id="ARBA00023269"/>
    </source>
</evidence>
<proteinExistence type="inferred from homology"/>
<comment type="function">
    <text evidence="8">Core component of nucleosome. Nucleosomes wrap and compact DNA into chromatin, limiting DNA accessibility to the cellular machineries which require DNA as a template. Histones thereby play a central role in transcription regulation, DNA repair, DNA replication and chromosomal stability. DNA accessibility is regulated via a complex set of post-translational modifications of histones, also called histone code, and nucleosome remodeling.</text>
</comment>
<dbReference type="PANTHER" id="PTHR10484">
    <property type="entry name" value="HISTONE H4"/>
    <property type="match status" value="1"/>
</dbReference>
<evidence type="ECO:0000256" key="2">
    <source>
        <dbReference type="ARBA" id="ARBA00004286"/>
    </source>
</evidence>
<dbReference type="AlphaFoldDB" id="A0AAD7F9J6"/>
<dbReference type="Proteomes" id="UP001221757">
    <property type="component" value="Unassembled WGS sequence"/>
</dbReference>
<comment type="caution">
    <text evidence="9">The sequence shown here is derived from an EMBL/GenBank/DDBJ whole genome shotgun (WGS) entry which is preliminary data.</text>
</comment>
<dbReference type="GO" id="GO:0046982">
    <property type="term" value="F:protein heterodimerization activity"/>
    <property type="evidence" value="ECO:0007669"/>
    <property type="project" value="InterPro"/>
</dbReference>
<evidence type="ECO:0000256" key="4">
    <source>
        <dbReference type="ARBA" id="ARBA00022454"/>
    </source>
</evidence>
<name>A0AAD7F9J6_MYCRO</name>
<evidence type="ECO:0000313" key="10">
    <source>
        <dbReference type="Proteomes" id="UP001221757"/>
    </source>
</evidence>
<reference evidence="9" key="1">
    <citation type="submission" date="2023-03" db="EMBL/GenBank/DDBJ databases">
        <title>Massive genome expansion in bonnet fungi (Mycena s.s.) driven by repeated elements and novel gene families across ecological guilds.</title>
        <authorList>
            <consortium name="Lawrence Berkeley National Laboratory"/>
            <person name="Harder C.B."/>
            <person name="Miyauchi S."/>
            <person name="Viragh M."/>
            <person name="Kuo A."/>
            <person name="Thoen E."/>
            <person name="Andreopoulos B."/>
            <person name="Lu D."/>
            <person name="Skrede I."/>
            <person name="Drula E."/>
            <person name="Henrissat B."/>
            <person name="Morin E."/>
            <person name="Kohler A."/>
            <person name="Barry K."/>
            <person name="LaButti K."/>
            <person name="Morin E."/>
            <person name="Salamov A."/>
            <person name="Lipzen A."/>
            <person name="Mereny Z."/>
            <person name="Hegedus B."/>
            <person name="Baldrian P."/>
            <person name="Stursova M."/>
            <person name="Weitz H."/>
            <person name="Taylor A."/>
            <person name="Grigoriev I.V."/>
            <person name="Nagy L.G."/>
            <person name="Martin F."/>
            <person name="Kauserud H."/>
        </authorList>
    </citation>
    <scope>NUCLEOTIDE SEQUENCE</scope>
    <source>
        <strain evidence="9">CBHHK067</strain>
    </source>
</reference>
<dbReference type="GO" id="GO:0030527">
    <property type="term" value="F:structural constituent of chromatin"/>
    <property type="evidence" value="ECO:0007669"/>
    <property type="project" value="InterPro"/>
</dbReference>
<evidence type="ECO:0000256" key="6">
    <source>
        <dbReference type="ARBA" id="ARBA00023242"/>
    </source>
</evidence>
<keyword evidence="10" id="KW-1185">Reference proteome</keyword>
<comment type="subunit">
    <text evidence="8">The nucleosome is a histone octamer containing two molecules each of H2A, H2B, H3 and H4 assembled in one H3-H4 heterotetramer and two H2A-H2B heterodimers. The octamer wraps approximately 147 bp of DNA.</text>
</comment>
<dbReference type="SUPFAM" id="SSF47113">
    <property type="entry name" value="Histone-fold"/>
    <property type="match status" value="1"/>
</dbReference>